<dbReference type="GO" id="GO:1990072">
    <property type="term" value="C:TRAPPIII protein complex"/>
    <property type="evidence" value="ECO:0007669"/>
    <property type="project" value="TreeGrafter"/>
</dbReference>
<evidence type="ECO:0000256" key="1">
    <source>
        <dbReference type="SAM" id="MobiDB-lite"/>
    </source>
</evidence>
<dbReference type="Proteomes" id="UP001165065">
    <property type="component" value="Unassembled WGS sequence"/>
</dbReference>
<protein>
    <submittedName>
        <fullName evidence="2">Uncharacterized protein</fullName>
    </submittedName>
</protein>
<comment type="caution">
    <text evidence="2">The sequence shown here is derived from an EMBL/GenBank/DDBJ whole genome shotgun (WGS) entry which is preliminary data.</text>
</comment>
<sequence>MTSPSPLPPTYTSFPMLVLSTPSSRSLVLPRNGFENSAMGMVEFLEPLGLGVRVEPGYPLRSIGGKVKTFTTLDLHLIPSSMMNRHNAIDCTTLRELKEGGKGEMQEMEENGSGSGTSNGIDVDRPKARSVTPTDEEISGVLQRGTLEELTKQLNTFPWTTPETAPEDQQERGWEVYGLKSACTLMNRQLFGLYNSHSLTPSVVLYLLTPSDSIRDVVTTSLPRPYTEGWLNGKMMRSVYLILDSDEKRGREKVEEWRKGYPHLTFEFVAYQTTAPEGAGAGSRGSVSTLWGSALLGHDVHASTVTSLRDFLETTARTHVLPSVERVIYTLGGIVTDKRKGIRNFVKGMFGSSSSGRENAGGGGADGGKVPYSHSSVESCTSMLAWSLMTARDYSGAISNAGFGKADWVRSPTLKAGIMELEVWARYAERKAKGERWGEEMSRGIFEVVNTLCAGLEGRGEGWGGKDRLVRGKWTHVRVRIATRFLLEVCGRWGGHCALDGMTGADLMRVVNAVGVVARLETRVVTGLMWSLGGKIWGGVGKERKRGFYYMMSGYWEGGREGVRRELEGWETDGWRGWEQILEQGVFPGEGGEAREIREGWDHLTTKRISTLAAWAYEEPSVDRRLPLALYLALLRHHTERITGDTQRTAINRIYALASSVGVIKGGWLKVEKVDWGEEAEKGGAEGAGMEKEFLAEVSANPSNNKEFSNTEWYMDFFKRRSNEKYEISRSKSQEPPLKQQATEETINVKVKVKNSAGGEVRITDVEAVAILETEDGTIFSNSVIPTEDQAEGGNQMEAVTREMGGITLDTPTMSKGSSTKPLFLTSKTSLNLKSRSHSSFTLSLTALSTGKLTVTGWRYKLAGNDGTWVIDEFDVGSVPLNDTRANRANRARRKLTDNVWEITTNMPKLRLTVDGVGGNKRVGEIGKARMTLVNEGQADAVNIYLKTNHPWVYVPANGAWEGVNRRVPNSCGASGTVTDLPVQKLAPGSTASVDMFVFSGTPGPQVLEMIVRYEGENGKARTVFAREAMDVSPGLALAIATQPSYKNGADFVTSLEFGNGGGEEVKVEDVIIATPHAKIANGGEMRGGEELVVGVGMMGVKNIVLEGVEEAAGEVLITKSDPSSTPDKDNSAVAFFNLLYSNAEYVRRVAEWEMEREREEKEGFQPKSIQEIRRANAALTRQRSQSASGMSCQPTSIASTVDSEACNVNIAVKWSAGERRGATFEVVEIRGRTFNSRCPFVVTAVYDPYVKWEDAGVENSLEIKLYNRLYAKEEVEFRFDFGDVDGVEVSGKKSFKGKLGGGQENTVRLRTMFTTCGVYNLQNVTLTVKEIPFLFSFQWLVEVLQD</sequence>
<accession>A0A9W7G7E4</accession>
<dbReference type="InterPro" id="IPR024420">
    <property type="entry name" value="TRAPP_III_complex_Trs85"/>
</dbReference>
<dbReference type="OrthoDB" id="203724at2759"/>
<keyword evidence="3" id="KW-1185">Reference proteome</keyword>
<organism evidence="2 3">
    <name type="scientific">Triparma columacea</name>
    <dbReference type="NCBI Taxonomy" id="722753"/>
    <lineage>
        <taxon>Eukaryota</taxon>
        <taxon>Sar</taxon>
        <taxon>Stramenopiles</taxon>
        <taxon>Ochrophyta</taxon>
        <taxon>Bolidophyceae</taxon>
        <taxon>Parmales</taxon>
        <taxon>Triparmaceae</taxon>
        <taxon>Triparma</taxon>
    </lineage>
</organism>
<feature type="region of interest" description="Disordered" evidence="1">
    <location>
        <begin position="104"/>
        <end position="145"/>
    </location>
</feature>
<dbReference type="EMBL" id="BRYA01000053">
    <property type="protein sequence ID" value="GMI35348.1"/>
    <property type="molecule type" value="Genomic_DNA"/>
</dbReference>
<dbReference type="PANTHER" id="PTHR12975:SF6">
    <property type="entry name" value="TRAFFICKING PROTEIN PARTICLE COMPLEX SUBUNIT 8"/>
    <property type="match status" value="1"/>
</dbReference>
<gene>
    <name evidence="2" type="ORF">TrCOL_g3797</name>
</gene>
<evidence type="ECO:0000313" key="2">
    <source>
        <dbReference type="EMBL" id="GMI35348.1"/>
    </source>
</evidence>
<dbReference type="PANTHER" id="PTHR12975">
    <property type="entry name" value="TRANSPORT PROTEIN TRAPP"/>
    <property type="match status" value="1"/>
</dbReference>
<evidence type="ECO:0000313" key="3">
    <source>
        <dbReference type="Proteomes" id="UP001165065"/>
    </source>
</evidence>
<name>A0A9W7G7E4_9STRA</name>
<proteinExistence type="predicted"/>
<reference evidence="3" key="1">
    <citation type="journal article" date="2023" name="Commun. Biol.">
        <title>Genome analysis of Parmales, the sister group of diatoms, reveals the evolutionary specialization of diatoms from phago-mixotrophs to photoautotrophs.</title>
        <authorList>
            <person name="Ban H."/>
            <person name="Sato S."/>
            <person name="Yoshikawa S."/>
            <person name="Yamada K."/>
            <person name="Nakamura Y."/>
            <person name="Ichinomiya M."/>
            <person name="Sato N."/>
            <person name="Blanc-Mathieu R."/>
            <person name="Endo H."/>
            <person name="Kuwata A."/>
            <person name="Ogata H."/>
        </authorList>
    </citation>
    <scope>NUCLEOTIDE SEQUENCE [LARGE SCALE GENOMIC DNA]</scope>
</reference>